<organism evidence="1 2">
    <name type="scientific">Pseudomonas baetica</name>
    <dbReference type="NCBI Taxonomy" id="674054"/>
    <lineage>
        <taxon>Bacteria</taxon>
        <taxon>Pseudomonadati</taxon>
        <taxon>Pseudomonadota</taxon>
        <taxon>Gammaproteobacteria</taxon>
        <taxon>Pseudomonadales</taxon>
        <taxon>Pseudomonadaceae</taxon>
        <taxon>Pseudomonas</taxon>
    </lineage>
</organism>
<dbReference type="Proteomes" id="UP000232455">
    <property type="component" value="Unassembled WGS sequence"/>
</dbReference>
<accession>A0ABX4Q459</accession>
<keyword evidence="2" id="KW-1185">Reference proteome</keyword>
<evidence type="ECO:0000313" key="1">
    <source>
        <dbReference type="EMBL" id="PKA71523.1"/>
    </source>
</evidence>
<dbReference type="EMBL" id="PHHE01000001">
    <property type="protein sequence ID" value="PKA71523.1"/>
    <property type="molecule type" value="Genomic_DNA"/>
</dbReference>
<gene>
    <name evidence="1" type="ORF">ATI02_4506</name>
</gene>
<dbReference type="RefSeq" id="WP_100847385.1">
    <property type="nucleotide sequence ID" value="NZ_PHHE01000001.1"/>
</dbReference>
<sequence length="88" mass="9593">MIFDAKTDTLPTATISGVSHEGFTCITHDGKKLRMALVDDEGNIVDAGNHVAQEAWNVCIQVQHNFWIGQGHLRVLSKPVPLAQEKAA</sequence>
<name>A0ABX4Q459_9PSED</name>
<evidence type="ECO:0000313" key="2">
    <source>
        <dbReference type="Proteomes" id="UP000232455"/>
    </source>
</evidence>
<reference evidence="1 2" key="1">
    <citation type="submission" date="2017-11" db="EMBL/GenBank/DDBJ databases">
        <title>Genome sequencing of a diverse group of Pseudomonas species.</title>
        <authorList>
            <person name="Loper J."/>
        </authorList>
    </citation>
    <scope>NUCLEOTIDE SEQUENCE [LARGE SCALE GENOMIC DNA]</scope>
    <source>
        <strain evidence="1 2">LMG 25716</strain>
    </source>
</reference>
<proteinExistence type="predicted"/>
<comment type="caution">
    <text evidence="1">The sequence shown here is derived from an EMBL/GenBank/DDBJ whole genome shotgun (WGS) entry which is preliminary data.</text>
</comment>
<protein>
    <submittedName>
        <fullName evidence="1">Uncharacterized protein</fullName>
    </submittedName>
</protein>